<gene>
    <name evidence="5" type="primary">nup98</name>
    <name evidence="5" type="ORF">SNEC2469_LOCUS8381</name>
</gene>
<sequence length="135" mass="14514">DLYPVLGRAAGDRQSAAQAAAQGGGAVGRPPSASNFLAYSYSFSSNPQLLAQANTPQAFNPLQHVDPVKWLQALQSNPDPTSCYPESMVGLPSLEQRLQQQQKAVEDMGSALEELRTGMGNLKHHLQAQSLQKLE</sequence>
<dbReference type="GO" id="GO:0044613">
    <property type="term" value="C:nuclear pore central transport channel"/>
    <property type="evidence" value="ECO:0007669"/>
    <property type="project" value="TreeGrafter"/>
</dbReference>
<keyword evidence="6" id="KW-1185">Reference proteome</keyword>
<dbReference type="PANTHER" id="PTHR13000:SF0">
    <property type="entry name" value="NUCLEOPORIN P54"/>
    <property type="match status" value="1"/>
</dbReference>
<evidence type="ECO:0000313" key="6">
    <source>
        <dbReference type="Proteomes" id="UP000601435"/>
    </source>
</evidence>
<dbReference type="GO" id="GO:0017056">
    <property type="term" value="F:structural constituent of nuclear pore"/>
    <property type="evidence" value="ECO:0007669"/>
    <property type="project" value="TreeGrafter"/>
</dbReference>
<accession>A0A812NW45</accession>
<reference evidence="5" key="1">
    <citation type="submission" date="2021-02" db="EMBL/GenBank/DDBJ databases">
        <authorList>
            <person name="Dougan E. K."/>
            <person name="Rhodes N."/>
            <person name="Thang M."/>
            <person name="Chan C."/>
        </authorList>
    </citation>
    <scope>NUCLEOTIDE SEQUENCE</scope>
</reference>
<evidence type="ECO:0000256" key="2">
    <source>
        <dbReference type="ARBA" id="ARBA00022448"/>
    </source>
</evidence>
<dbReference type="AlphaFoldDB" id="A0A812NW45"/>
<evidence type="ECO:0000313" key="5">
    <source>
        <dbReference type="EMBL" id="CAE7330582.1"/>
    </source>
</evidence>
<dbReference type="GO" id="GO:0006999">
    <property type="term" value="P:nuclear pore organization"/>
    <property type="evidence" value="ECO:0007669"/>
    <property type="project" value="TreeGrafter"/>
</dbReference>
<dbReference type="InterPro" id="IPR025712">
    <property type="entry name" value="Nup54_alpha-helical_dom"/>
</dbReference>
<dbReference type="PANTHER" id="PTHR13000">
    <property type="entry name" value="NUCLEOPORIN P54"/>
    <property type="match status" value="1"/>
</dbReference>
<dbReference type="GO" id="GO:0006607">
    <property type="term" value="P:NLS-bearing protein import into nucleus"/>
    <property type="evidence" value="ECO:0007669"/>
    <property type="project" value="TreeGrafter"/>
</dbReference>
<proteinExistence type="predicted"/>
<feature type="domain" description="Nucleoporin Nup54 alpha-helical" evidence="4">
    <location>
        <begin position="63"/>
        <end position="134"/>
    </location>
</feature>
<evidence type="ECO:0000256" key="3">
    <source>
        <dbReference type="ARBA" id="ARBA00023242"/>
    </source>
</evidence>
<protein>
    <submittedName>
        <fullName evidence="5">Nup98 protein</fullName>
    </submittedName>
</protein>
<keyword evidence="2" id="KW-0813">Transport</keyword>
<feature type="non-terminal residue" evidence="5">
    <location>
        <position position="1"/>
    </location>
</feature>
<dbReference type="InterPro" id="IPR024864">
    <property type="entry name" value="Nup54/Nup57/Nup44"/>
</dbReference>
<evidence type="ECO:0000259" key="4">
    <source>
        <dbReference type="Pfam" id="PF13874"/>
    </source>
</evidence>
<dbReference type="GO" id="GO:0036228">
    <property type="term" value="P:protein localization to nuclear inner membrane"/>
    <property type="evidence" value="ECO:0007669"/>
    <property type="project" value="TreeGrafter"/>
</dbReference>
<organism evidence="5 6">
    <name type="scientific">Symbiodinium necroappetens</name>
    <dbReference type="NCBI Taxonomy" id="1628268"/>
    <lineage>
        <taxon>Eukaryota</taxon>
        <taxon>Sar</taxon>
        <taxon>Alveolata</taxon>
        <taxon>Dinophyceae</taxon>
        <taxon>Suessiales</taxon>
        <taxon>Symbiodiniaceae</taxon>
        <taxon>Symbiodinium</taxon>
    </lineage>
</organism>
<evidence type="ECO:0000256" key="1">
    <source>
        <dbReference type="ARBA" id="ARBA00004123"/>
    </source>
</evidence>
<dbReference type="EMBL" id="CAJNJA010013836">
    <property type="protein sequence ID" value="CAE7330582.1"/>
    <property type="molecule type" value="Genomic_DNA"/>
</dbReference>
<dbReference type="Pfam" id="PF13874">
    <property type="entry name" value="Nup54"/>
    <property type="match status" value="1"/>
</dbReference>
<feature type="non-terminal residue" evidence="5">
    <location>
        <position position="135"/>
    </location>
</feature>
<dbReference type="Proteomes" id="UP000601435">
    <property type="component" value="Unassembled WGS sequence"/>
</dbReference>
<name>A0A812NW45_9DINO</name>
<dbReference type="OrthoDB" id="429002at2759"/>
<keyword evidence="3" id="KW-0539">Nucleus</keyword>
<comment type="subcellular location">
    <subcellularLocation>
        <location evidence="1">Nucleus</location>
    </subcellularLocation>
</comment>
<comment type="caution">
    <text evidence="5">The sequence shown here is derived from an EMBL/GenBank/DDBJ whole genome shotgun (WGS) entry which is preliminary data.</text>
</comment>